<reference evidence="1 2" key="1">
    <citation type="submission" date="2007-11" db="EMBL/GenBank/DDBJ databases">
        <authorList>
            <consortium name="The Salmonella enterica serovar Arizonae Genome Sequencing Project"/>
            <person name="McClelland M."/>
            <person name="Sanderson E.K."/>
            <person name="Porwollik S."/>
            <person name="Spieth J."/>
            <person name="Clifton W.S."/>
            <person name="Fulton R."/>
            <person name="Chunyan W."/>
            <person name="Wollam A."/>
            <person name="Shah N."/>
            <person name="Pepin K."/>
            <person name="Bhonagiri V."/>
            <person name="Nash W."/>
            <person name="Johnson M."/>
            <person name="Thiruvilangam P."/>
            <person name="Wilson R."/>
        </authorList>
    </citation>
    <scope>NUCLEOTIDE SEQUENCE [LARGE SCALE GENOMIC DNA]</scope>
    <source>
        <strain evidence="2">ATCC BAA-731 / CDC346-86 / RSK2980</strain>
    </source>
</reference>
<accession>A9ML46</accession>
<dbReference type="HOGENOM" id="CLU_2865168_0_0_6"/>
<sequence>MKIIQRHSDLIYRGIALSIEAGTRLSWRRGVISGAKGNNTIITLKPPYPDITFSRRGGKGWQEI</sequence>
<keyword evidence="2" id="KW-1185">Reference proteome</keyword>
<dbReference type="EMBL" id="CP000880">
    <property type="protein sequence ID" value="ABX22217.1"/>
    <property type="molecule type" value="Genomic_DNA"/>
</dbReference>
<proteinExistence type="predicted"/>
<dbReference type="KEGG" id="ses:SARI_02354"/>
<organism evidence="1 2">
    <name type="scientific">Salmonella arizonae (strain ATCC BAA-731 / CDC346-86 / RSK2980)</name>
    <dbReference type="NCBI Taxonomy" id="41514"/>
    <lineage>
        <taxon>Bacteria</taxon>
        <taxon>Pseudomonadati</taxon>
        <taxon>Pseudomonadota</taxon>
        <taxon>Gammaproteobacteria</taxon>
        <taxon>Enterobacterales</taxon>
        <taxon>Enterobacteriaceae</taxon>
        <taxon>Salmonella</taxon>
    </lineage>
</organism>
<evidence type="ECO:0000313" key="2">
    <source>
        <dbReference type="Proteomes" id="UP000002084"/>
    </source>
</evidence>
<protein>
    <submittedName>
        <fullName evidence="1">Uncharacterized protein</fullName>
    </submittedName>
</protein>
<dbReference type="Proteomes" id="UP000002084">
    <property type="component" value="Chromosome"/>
</dbReference>
<dbReference type="AlphaFoldDB" id="A9ML46"/>
<name>A9ML46_SALAR</name>
<evidence type="ECO:0000313" key="1">
    <source>
        <dbReference type="EMBL" id="ABX22217.1"/>
    </source>
</evidence>
<gene>
    <name evidence="1" type="ordered locus">SARI_02354</name>
</gene>